<dbReference type="GO" id="GO:0008270">
    <property type="term" value="F:zinc ion binding"/>
    <property type="evidence" value="ECO:0007669"/>
    <property type="project" value="InterPro"/>
</dbReference>
<dbReference type="SMART" id="SM00507">
    <property type="entry name" value="HNHc"/>
    <property type="match status" value="1"/>
</dbReference>
<protein>
    <submittedName>
        <fullName evidence="2">Putative restriction endonuclease</fullName>
    </submittedName>
</protein>
<dbReference type="Proteomes" id="UP000005744">
    <property type="component" value="Unassembled WGS sequence"/>
</dbReference>
<dbReference type="GO" id="GO:0003676">
    <property type="term" value="F:nucleic acid binding"/>
    <property type="evidence" value="ECO:0007669"/>
    <property type="project" value="InterPro"/>
</dbReference>
<dbReference type="AlphaFoldDB" id="I3CET1"/>
<dbReference type="InterPro" id="IPR002711">
    <property type="entry name" value="HNH"/>
</dbReference>
<keyword evidence="2" id="KW-0540">Nuclease</keyword>
<gene>
    <name evidence="2" type="ORF">BegalDRAFT_1224</name>
</gene>
<dbReference type="EMBL" id="JH600070">
    <property type="protein sequence ID" value="EIJ42124.1"/>
    <property type="molecule type" value="Genomic_DNA"/>
</dbReference>
<keyword evidence="2" id="KW-0255">Endonuclease</keyword>
<evidence type="ECO:0000313" key="2">
    <source>
        <dbReference type="EMBL" id="EIJ42124.1"/>
    </source>
</evidence>
<dbReference type="eggNOG" id="COG1403">
    <property type="taxonomic scope" value="Bacteria"/>
</dbReference>
<dbReference type="Pfam" id="PF01844">
    <property type="entry name" value="HNH"/>
    <property type="match status" value="1"/>
</dbReference>
<dbReference type="Gene3D" id="1.10.30.50">
    <property type="match status" value="1"/>
</dbReference>
<dbReference type="HOGENOM" id="CLU_1068176_0_0_6"/>
<organism evidence="2 3">
    <name type="scientific">Beggiatoa alba B18LD</name>
    <dbReference type="NCBI Taxonomy" id="395493"/>
    <lineage>
        <taxon>Bacteria</taxon>
        <taxon>Pseudomonadati</taxon>
        <taxon>Pseudomonadota</taxon>
        <taxon>Gammaproteobacteria</taxon>
        <taxon>Thiotrichales</taxon>
        <taxon>Thiotrichaceae</taxon>
        <taxon>Beggiatoa</taxon>
    </lineage>
</organism>
<dbReference type="GO" id="GO:0004519">
    <property type="term" value="F:endonuclease activity"/>
    <property type="evidence" value="ECO:0007669"/>
    <property type="project" value="UniProtKB-KW"/>
</dbReference>
<dbReference type="RefSeq" id="WP_002684767.1">
    <property type="nucleotide sequence ID" value="NZ_JH600070.1"/>
</dbReference>
<evidence type="ECO:0000313" key="3">
    <source>
        <dbReference type="Proteomes" id="UP000005744"/>
    </source>
</evidence>
<dbReference type="OrthoDB" id="9802640at2"/>
<sequence>MTEAELIEFIEDTFKVVGTKDISCTDINKQAYIVNKEQLKVFEHLRIQPSANGNAKEIISVRVLVSDQELKASFYGSQRTGSGRPPEIRMGREIIPYLTQNGKIIFATDGYDIFIFNLSKLAGLNMDDNAIREAIYEQINIGFLEEGIPTTRQITTTDEPTQQITTTITTFRRNNKINVYVKRKAGYKCQMPNCDYEGFDMPSGKKYIEVHHLVPLAEGGTDSLENTVAVCPTCHRKLHYATDKETLKQMIEAIGEKRFY</sequence>
<dbReference type="CDD" id="cd00085">
    <property type="entry name" value="HNHc"/>
    <property type="match status" value="1"/>
</dbReference>
<keyword evidence="2" id="KW-0378">Hydrolase</keyword>
<accession>I3CET1</accession>
<dbReference type="STRING" id="395493.BegalDRAFT_1224"/>
<name>I3CET1_9GAMM</name>
<feature type="domain" description="HNH nuclease" evidence="1">
    <location>
        <begin position="176"/>
        <end position="236"/>
    </location>
</feature>
<reference evidence="2 3" key="1">
    <citation type="submission" date="2011-11" db="EMBL/GenBank/DDBJ databases">
        <title>Improved High-Quality Draft sequence of Beggiatoa alba B18lD.</title>
        <authorList>
            <consortium name="US DOE Joint Genome Institute"/>
            <person name="Lucas S."/>
            <person name="Han J."/>
            <person name="Lapidus A."/>
            <person name="Cheng J.-F."/>
            <person name="Goodwin L."/>
            <person name="Pitluck S."/>
            <person name="Peters L."/>
            <person name="Mikhailova N."/>
            <person name="Held B."/>
            <person name="Detter J.C."/>
            <person name="Han C."/>
            <person name="Tapia R."/>
            <person name="Land M."/>
            <person name="Hauser L."/>
            <person name="Kyrpides N."/>
            <person name="Ivanova N."/>
            <person name="Pagani I."/>
            <person name="Samuel K."/>
            <person name="Teske A."/>
            <person name="Mueller J."/>
            <person name="Woyke T."/>
        </authorList>
    </citation>
    <scope>NUCLEOTIDE SEQUENCE [LARGE SCALE GENOMIC DNA]</scope>
    <source>
        <strain evidence="2 3">B18LD</strain>
    </source>
</reference>
<evidence type="ECO:0000259" key="1">
    <source>
        <dbReference type="SMART" id="SM00507"/>
    </source>
</evidence>
<dbReference type="InterPro" id="IPR003615">
    <property type="entry name" value="HNH_nuc"/>
</dbReference>
<keyword evidence="3" id="KW-1185">Reference proteome</keyword>
<proteinExistence type="predicted"/>